<organism evidence="3 4">
    <name type="scientific">Paenibacillus albiflavus</name>
    <dbReference type="NCBI Taxonomy" id="2545760"/>
    <lineage>
        <taxon>Bacteria</taxon>
        <taxon>Bacillati</taxon>
        <taxon>Bacillota</taxon>
        <taxon>Bacilli</taxon>
        <taxon>Bacillales</taxon>
        <taxon>Paenibacillaceae</taxon>
        <taxon>Paenibacillus</taxon>
    </lineage>
</organism>
<evidence type="ECO:0000313" key="3">
    <source>
        <dbReference type="EMBL" id="TCZ78171.1"/>
    </source>
</evidence>
<comment type="caution">
    <text evidence="3">The sequence shown here is derived from an EMBL/GenBank/DDBJ whole genome shotgun (WGS) entry which is preliminary data.</text>
</comment>
<protein>
    <recommendedName>
        <fullName evidence="2">YhfM-like domain-containing protein</fullName>
    </recommendedName>
</protein>
<dbReference type="EMBL" id="SKFG01000006">
    <property type="protein sequence ID" value="TCZ78171.1"/>
    <property type="molecule type" value="Genomic_DNA"/>
</dbReference>
<dbReference type="OrthoDB" id="2551817at2"/>
<reference evidence="3 4" key="1">
    <citation type="submission" date="2019-03" db="EMBL/GenBank/DDBJ databases">
        <authorList>
            <person name="Kim M.K.M."/>
        </authorList>
    </citation>
    <scope>NUCLEOTIDE SEQUENCE [LARGE SCALE GENOMIC DNA]</scope>
    <source>
        <strain evidence="3 4">18JY21-1</strain>
    </source>
</reference>
<proteinExistence type="predicted"/>
<feature type="signal peptide" evidence="1">
    <location>
        <begin position="1"/>
        <end position="20"/>
    </location>
</feature>
<dbReference type="Proteomes" id="UP000295418">
    <property type="component" value="Unassembled WGS sequence"/>
</dbReference>
<keyword evidence="1" id="KW-0732">Signal</keyword>
<dbReference type="Pfam" id="PF26353">
    <property type="entry name" value="YhfM"/>
    <property type="match status" value="1"/>
</dbReference>
<evidence type="ECO:0000259" key="2">
    <source>
        <dbReference type="Pfam" id="PF26353"/>
    </source>
</evidence>
<feature type="chain" id="PRO_5038379489" description="YhfM-like domain-containing protein" evidence="1">
    <location>
        <begin position="21"/>
        <end position="153"/>
    </location>
</feature>
<dbReference type="AlphaFoldDB" id="A0A4R4EIK7"/>
<feature type="domain" description="YhfM-like" evidence="2">
    <location>
        <begin position="53"/>
        <end position="150"/>
    </location>
</feature>
<name>A0A4R4EIK7_9BACL</name>
<sequence>MRRVILTALSVIFISSLLFGCQSKENISTGTAANPSTKSENNKKLSIDGNLKSVSISKLEGFNEISFHDKESLKDFQNILSSAVKEPGIVDMVSPEFSLEVIYDKENHQSLYLWIGEKGQKSTFMKTEDTHIIYTVTEEETNKLIELVESRFN</sequence>
<keyword evidence="4" id="KW-1185">Reference proteome</keyword>
<evidence type="ECO:0000256" key="1">
    <source>
        <dbReference type="SAM" id="SignalP"/>
    </source>
</evidence>
<evidence type="ECO:0000313" key="4">
    <source>
        <dbReference type="Proteomes" id="UP000295418"/>
    </source>
</evidence>
<dbReference type="PROSITE" id="PS51257">
    <property type="entry name" value="PROKAR_LIPOPROTEIN"/>
    <property type="match status" value="1"/>
</dbReference>
<accession>A0A4R4EIK7</accession>
<dbReference type="InterPro" id="IPR058780">
    <property type="entry name" value="YhfM-like_dom"/>
</dbReference>
<dbReference type="RefSeq" id="WP_132417588.1">
    <property type="nucleotide sequence ID" value="NZ_SKFG01000006.1"/>
</dbReference>
<gene>
    <name evidence="3" type="ORF">E0485_08580</name>
</gene>